<gene>
    <name evidence="2" type="ORF">F0P96_11380</name>
</gene>
<evidence type="ECO:0000313" key="2">
    <source>
        <dbReference type="EMBL" id="KAA9332082.1"/>
    </source>
</evidence>
<protein>
    <submittedName>
        <fullName evidence="2">Helix-turn-helix domain-containing protein</fullName>
    </submittedName>
</protein>
<dbReference type="Pfam" id="PF12728">
    <property type="entry name" value="HTH_17"/>
    <property type="match status" value="1"/>
</dbReference>
<dbReference type="InterPro" id="IPR009061">
    <property type="entry name" value="DNA-bd_dom_put_sf"/>
</dbReference>
<proteinExistence type="predicted"/>
<dbReference type="InterPro" id="IPR041657">
    <property type="entry name" value="HTH_17"/>
</dbReference>
<dbReference type="Gene3D" id="1.10.1660.10">
    <property type="match status" value="1"/>
</dbReference>
<dbReference type="Proteomes" id="UP000326380">
    <property type="component" value="Unassembled WGS sequence"/>
</dbReference>
<reference evidence="2 3" key="1">
    <citation type="submission" date="2019-09" db="EMBL/GenBank/DDBJ databases">
        <title>Genome sequence of Hymenobacter sp. M3.</title>
        <authorList>
            <person name="Srinivasan S."/>
        </authorList>
    </citation>
    <scope>NUCLEOTIDE SEQUENCE [LARGE SCALE GENOMIC DNA]</scope>
    <source>
        <strain evidence="2 3">M3</strain>
    </source>
</reference>
<dbReference type="AlphaFoldDB" id="A0AA88FH86"/>
<sequence>MNLSTHFHHAGLSTREGMFAPPLSGASMPTGLFEALASLVEHIVEEKLTARLAAISLQATADQPSHEWLSVKEAAVLFGVCRQTIHRWAKKGLISRFKLDERGITFFDRNELNQALQKQTRSDGTRKHARRQFQPQQVAVSI</sequence>
<keyword evidence="3" id="KW-1185">Reference proteome</keyword>
<feature type="domain" description="Helix-turn-helix" evidence="1">
    <location>
        <begin position="68"/>
        <end position="119"/>
    </location>
</feature>
<name>A0AA88FH86_9BACT</name>
<dbReference type="EMBL" id="VTWU01000004">
    <property type="protein sequence ID" value="KAA9332082.1"/>
    <property type="molecule type" value="Genomic_DNA"/>
</dbReference>
<dbReference type="SUPFAM" id="SSF46955">
    <property type="entry name" value="Putative DNA-binding domain"/>
    <property type="match status" value="1"/>
</dbReference>
<evidence type="ECO:0000259" key="1">
    <source>
        <dbReference type="Pfam" id="PF12728"/>
    </source>
</evidence>
<evidence type="ECO:0000313" key="3">
    <source>
        <dbReference type="Proteomes" id="UP000326380"/>
    </source>
</evidence>
<accession>A0AA88FH86</accession>
<comment type="caution">
    <text evidence="2">The sequence shown here is derived from an EMBL/GenBank/DDBJ whole genome shotgun (WGS) entry which is preliminary data.</text>
</comment>
<organism evidence="2 3">
    <name type="scientific">Hymenobacter busanensis</name>
    <dbReference type="NCBI Taxonomy" id="2607656"/>
    <lineage>
        <taxon>Bacteria</taxon>
        <taxon>Pseudomonadati</taxon>
        <taxon>Bacteroidota</taxon>
        <taxon>Cytophagia</taxon>
        <taxon>Cytophagales</taxon>
        <taxon>Hymenobacteraceae</taxon>
        <taxon>Hymenobacter</taxon>
    </lineage>
</organism>